<organism evidence="6 7">
    <name type="scientific">Cytospora chrysosperma</name>
    <name type="common">Cytospora canker fungus</name>
    <name type="synonym">Sphaeria chrysosperma</name>
    <dbReference type="NCBI Taxonomy" id="252740"/>
    <lineage>
        <taxon>Eukaryota</taxon>
        <taxon>Fungi</taxon>
        <taxon>Dikarya</taxon>
        <taxon>Ascomycota</taxon>
        <taxon>Pezizomycotina</taxon>
        <taxon>Sordariomycetes</taxon>
        <taxon>Sordariomycetidae</taxon>
        <taxon>Diaporthales</taxon>
        <taxon>Cytosporaceae</taxon>
        <taxon>Cytospora</taxon>
    </lineage>
</organism>
<evidence type="ECO:0000313" key="7">
    <source>
        <dbReference type="Proteomes" id="UP000284375"/>
    </source>
</evidence>
<reference evidence="6 7" key="1">
    <citation type="submission" date="2015-09" db="EMBL/GenBank/DDBJ databases">
        <title>Host preference determinants of Valsa canker pathogens revealed by comparative genomics.</title>
        <authorList>
            <person name="Yin Z."/>
            <person name="Huang L."/>
        </authorList>
    </citation>
    <scope>NUCLEOTIDE SEQUENCE [LARGE SCALE GENOMIC DNA]</scope>
    <source>
        <strain evidence="6 7">YSFL</strain>
    </source>
</reference>
<keyword evidence="7" id="KW-1185">Reference proteome</keyword>
<gene>
    <name evidence="6" type="ORF">VSDG_09298</name>
</gene>
<proteinExistence type="inferred from homology"/>
<dbReference type="Proteomes" id="UP000284375">
    <property type="component" value="Unassembled WGS sequence"/>
</dbReference>
<keyword evidence="5" id="KW-0503">Monooxygenase</keyword>
<name>A0A423VBA9_CYTCH</name>
<comment type="caution">
    <text evidence="6">The sequence shown here is derived from an EMBL/GenBank/DDBJ whole genome shotgun (WGS) entry which is preliminary data.</text>
</comment>
<dbReference type="InterPro" id="IPR036396">
    <property type="entry name" value="Cyt_P450_sf"/>
</dbReference>
<accession>A0A423VBA9</accession>
<evidence type="ECO:0000256" key="3">
    <source>
        <dbReference type="ARBA" id="ARBA00022723"/>
    </source>
</evidence>
<evidence type="ECO:0008006" key="8">
    <source>
        <dbReference type="Google" id="ProtNLM"/>
    </source>
</evidence>
<protein>
    <recommendedName>
        <fullName evidence="8">Cytochrome P450</fullName>
    </recommendedName>
</protein>
<dbReference type="GO" id="GO:0020037">
    <property type="term" value="F:heme binding"/>
    <property type="evidence" value="ECO:0007669"/>
    <property type="project" value="InterPro"/>
</dbReference>
<evidence type="ECO:0000256" key="5">
    <source>
        <dbReference type="RuleBase" id="RU000461"/>
    </source>
</evidence>
<dbReference type="GO" id="GO:0004497">
    <property type="term" value="F:monooxygenase activity"/>
    <property type="evidence" value="ECO:0007669"/>
    <property type="project" value="UniProtKB-KW"/>
</dbReference>
<sequence>MHDKFGPIVRVNPNELSLRDPKDFERVYTVRSRYTKDPLFYRTMGVLKGFESTIHEKINILHDRVEEELDKTGFVPIQGLLHALMIDIVSQYTLPDCMDMLAQTPYATEYASNLLNQAGFIWVMMISDWVFHVVQAILATYSKVFKSRSEFDKLMKKCTLVVDRYMDSTSPWQIPVKGKNDPGRRSLVETILSNDPRSEADVSTIERDVLIDEIYSFNLAAAFNFGTGMSITLFHILSNSRILQQLHSELLEAFPGTEDPITHCTVAKLPYLTACLQEGNRLSYGPIGRLPRIVPKGGETFQGYYVPAGYTVGTWSYVQHHNPEIWGGDHNSFNPNRWLDPERARFMSKHLVTFGRDHRHCIGKELASTTMYLFLANFIRRFPDLKVHGDYPADDLNDNFATVIPRDAERLTLRAPMPVRSPS</sequence>
<dbReference type="PROSITE" id="PS00086">
    <property type="entry name" value="CYTOCHROME_P450"/>
    <property type="match status" value="1"/>
</dbReference>
<dbReference type="OrthoDB" id="3945418at2759"/>
<dbReference type="AlphaFoldDB" id="A0A423VBA9"/>
<comment type="cofactor">
    <cofactor evidence="1">
        <name>heme</name>
        <dbReference type="ChEBI" id="CHEBI:30413"/>
    </cofactor>
</comment>
<dbReference type="InterPro" id="IPR001128">
    <property type="entry name" value="Cyt_P450"/>
</dbReference>
<evidence type="ECO:0000313" key="6">
    <source>
        <dbReference type="EMBL" id="ROV88155.1"/>
    </source>
</evidence>
<dbReference type="InterPro" id="IPR017972">
    <property type="entry name" value="Cyt_P450_CS"/>
</dbReference>
<dbReference type="PANTHER" id="PTHR24305:SF234">
    <property type="entry name" value="CYTOCHROME P450"/>
    <property type="match status" value="1"/>
</dbReference>
<evidence type="ECO:0000256" key="1">
    <source>
        <dbReference type="ARBA" id="ARBA00001971"/>
    </source>
</evidence>
<dbReference type="Pfam" id="PF00067">
    <property type="entry name" value="p450"/>
    <property type="match status" value="1"/>
</dbReference>
<dbReference type="CDD" id="cd11062">
    <property type="entry name" value="CYP58-like"/>
    <property type="match status" value="1"/>
</dbReference>
<keyword evidence="5" id="KW-0560">Oxidoreductase</keyword>
<comment type="similarity">
    <text evidence="5">Belongs to the cytochrome P450 family.</text>
</comment>
<dbReference type="InterPro" id="IPR050121">
    <property type="entry name" value="Cytochrome_P450_monoxygenase"/>
</dbReference>
<keyword evidence="2 5" id="KW-0349">Heme</keyword>
<dbReference type="Gene3D" id="1.10.630.10">
    <property type="entry name" value="Cytochrome P450"/>
    <property type="match status" value="1"/>
</dbReference>
<dbReference type="EMBL" id="LJZO01000070">
    <property type="protein sequence ID" value="ROV88155.1"/>
    <property type="molecule type" value="Genomic_DNA"/>
</dbReference>
<dbReference type="STRING" id="252740.A0A423VBA9"/>
<evidence type="ECO:0000256" key="4">
    <source>
        <dbReference type="ARBA" id="ARBA00023004"/>
    </source>
</evidence>
<keyword evidence="4 5" id="KW-0408">Iron</keyword>
<evidence type="ECO:0000256" key="2">
    <source>
        <dbReference type="ARBA" id="ARBA00022617"/>
    </source>
</evidence>
<dbReference type="GO" id="GO:0016705">
    <property type="term" value="F:oxidoreductase activity, acting on paired donors, with incorporation or reduction of molecular oxygen"/>
    <property type="evidence" value="ECO:0007669"/>
    <property type="project" value="InterPro"/>
</dbReference>
<dbReference type="GO" id="GO:0005506">
    <property type="term" value="F:iron ion binding"/>
    <property type="evidence" value="ECO:0007669"/>
    <property type="project" value="InterPro"/>
</dbReference>
<dbReference type="SUPFAM" id="SSF48264">
    <property type="entry name" value="Cytochrome P450"/>
    <property type="match status" value="1"/>
</dbReference>
<dbReference type="PANTHER" id="PTHR24305">
    <property type="entry name" value="CYTOCHROME P450"/>
    <property type="match status" value="1"/>
</dbReference>
<keyword evidence="3 5" id="KW-0479">Metal-binding</keyword>